<accession>R1CBU1</accession>
<dbReference type="GO" id="GO:0008233">
    <property type="term" value="F:peptidase activity"/>
    <property type="evidence" value="ECO:0007669"/>
    <property type="project" value="UniProtKB-KW"/>
</dbReference>
<dbReference type="InterPro" id="IPR023430">
    <property type="entry name" value="Pept_HybD-like_dom_sf"/>
</dbReference>
<evidence type="ECO:0000313" key="1">
    <source>
        <dbReference type="EMBL" id="EOC99784.1"/>
    </source>
</evidence>
<dbReference type="SUPFAM" id="SSF53163">
    <property type="entry name" value="HybD-like"/>
    <property type="match status" value="1"/>
</dbReference>
<gene>
    <name evidence="1" type="ORF">L21TH_2183</name>
</gene>
<dbReference type="NCBIfam" id="TIGR02841">
    <property type="entry name" value="spore_YyaC"/>
    <property type="match status" value="1"/>
</dbReference>
<dbReference type="PATRIC" id="fig|1304284.3.peg.2139"/>
<dbReference type="Proteomes" id="UP000013378">
    <property type="component" value="Unassembled WGS sequence"/>
</dbReference>
<organism evidence="1 2">
    <name type="scientific">Caldisalinibacter kiritimatiensis</name>
    <dbReference type="NCBI Taxonomy" id="1304284"/>
    <lineage>
        <taxon>Bacteria</taxon>
        <taxon>Bacillati</taxon>
        <taxon>Bacillota</taxon>
        <taxon>Tissierellia</taxon>
        <taxon>Tissierellales</taxon>
        <taxon>Thermohalobacteraceae</taxon>
        <taxon>Caldisalinibacter</taxon>
    </lineage>
</organism>
<dbReference type="GO" id="GO:0006508">
    <property type="term" value="P:proteolysis"/>
    <property type="evidence" value="ECO:0007669"/>
    <property type="project" value="UniProtKB-KW"/>
</dbReference>
<sequence>MTISLNRKKDSVNVDSPFAIPTFSKMIINHLNEFIDNDYNDLVLVCIGTDRSTGDCLGPLVGYKLTKLLKNYSKVHILGTLDEPVHAKNLDDKIKMINNKYDKPFIIAIDASLGSLERIGYVTVANGPLKPGTGVNKDLPNIGDIHITGVVNLGGFMEYVILQNTRLSTVMRIANVIANSVSYSIWKISKKEKQPV</sequence>
<keyword evidence="1" id="KW-0645">Protease</keyword>
<name>R1CBU1_9FIRM</name>
<keyword evidence="1" id="KW-0378">Hydrolase</keyword>
<dbReference type="AlphaFoldDB" id="R1CBU1"/>
<dbReference type="STRING" id="1304284.L21TH_2183"/>
<evidence type="ECO:0000313" key="2">
    <source>
        <dbReference type="Proteomes" id="UP000013378"/>
    </source>
</evidence>
<keyword evidence="2" id="KW-1185">Reference proteome</keyword>
<dbReference type="eggNOG" id="ENOG50313RY">
    <property type="taxonomic scope" value="Bacteria"/>
</dbReference>
<protein>
    <submittedName>
        <fullName evidence="1">Spore protease GPR related protein</fullName>
    </submittedName>
</protein>
<dbReference type="EMBL" id="ARZA01000239">
    <property type="protein sequence ID" value="EOC99784.1"/>
    <property type="molecule type" value="Genomic_DNA"/>
</dbReference>
<dbReference type="InterPro" id="IPR009665">
    <property type="entry name" value="YyaC"/>
</dbReference>
<dbReference type="Pfam" id="PF06866">
    <property type="entry name" value="DUF1256"/>
    <property type="match status" value="1"/>
</dbReference>
<dbReference type="OrthoDB" id="9815953at2"/>
<dbReference type="RefSeq" id="WP_006315877.1">
    <property type="nucleotide sequence ID" value="NZ_ARZA01000239.1"/>
</dbReference>
<comment type="caution">
    <text evidence="1">The sequence shown here is derived from an EMBL/GenBank/DDBJ whole genome shotgun (WGS) entry which is preliminary data.</text>
</comment>
<proteinExistence type="predicted"/>
<reference evidence="1 2" key="1">
    <citation type="journal article" date="2015" name="Geomicrobiol. J.">
        <title>Caldisalinibacter kiritimatiensis gen. nov., sp. nov., a moderately thermohalophilic thiosulfate-reducing bacterium from a hypersaline microbial mat.</title>
        <authorList>
            <person name="Ben Hania W."/>
            <person name="Joseph M."/>
            <person name="Fiebig A."/>
            <person name="Bunk B."/>
            <person name="Klenk H.-P."/>
            <person name="Fardeau M.-L."/>
            <person name="Spring S."/>
        </authorList>
    </citation>
    <scope>NUCLEOTIDE SEQUENCE [LARGE SCALE GENOMIC DNA]</scope>
    <source>
        <strain evidence="1 2">L21-TH-D2</strain>
    </source>
</reference>